<evidence type="ECO:0000313" key="3">
    <source>
        <dbReference type="EMBL" id="KAH9306867.1"/>
    </source>
</evidence>
<dbReference type="PANTHER" id="PTHR43349">
    <property type="entry name" value="PINORESINOL REDUCTASE-RELATED"/>
    <property type="match status" value="1"/>
</dbReference>
<sequence length="123" mass="14258">IWVDEGDIATYAVKSVDDPRTLNKTVYIRPPLNILSLREVVEVWEKLCGKVLDKPTISERVWLASMQQGESMSFEMKVGMAIFYHIFYKGELTNFDIDGRKQLEATELYPQVEYTSVKSYLSR</sequence>
<evidence type="ECO:0000313" key="4">
    <source>
        <dbReference type="Proteomes" id="UP000824469"/>
    </source>
</evidence>
<evidence type="ECO:0000259" key="2">
    <source>
        <dbReference type="Pfam" id="PF05368"/>
    </source>
</evidence>
<accession>A0AA38FMH9</accession>
<dbReference type="Pfam" id="PF05368">
    <property type="entry name" value="NmrA"/>
    <property type="match status" value="1"/>
</dbReference>
<comment type="similarity">
    <text evidence="1">Belongs to the NmrA-type oxidoreductase family. Isoflavone reductase subfamily.</text>
</comment>
<dbReference type="Gene3D" id="3.90.25.10">
    <property type="entry name" value="UDP-galactose 4-epimerase, domain 1"/>
    <property type="match status" value="1"/>
</dbReference>
<dbReference type="OMA" id="HISEQQW"/>
<gene>
    <name evidence="3" type="ORF">KI387_011271</name>
</gene>
<dbReference type="GO" id="GO:0010283">
    <property type="term" value="F:pinoresinol reductase activity"/>
    <property type="evidence" value="ECO:0007669"/>
    <property type="project" value="UniProtKB-ARBA"/>
</dbReference>
<dbReference type="PANTHER" id="PTHR43349:SF4">
    <property type="entry name" value="PINORESINOL REDUCTASE 1-RELATED"/>
    <property type="match status" value="1"/>
</dbReference>
<protein>
    <recommendedName>
        <fullName evidence="2">NmrA-like domain-containing protein</fullName>
    </recommendedName>
</protein>
<proteinExistence type="inferred from homology"/>
<keyword evidence="4" id="KW-1185">Reference proteome</keyword>
<dbReference type="InterPro" id="IPR050608">
    <property type="entry name" value="NmrA-type/Isoflavone_red_sf"/>
</dbReference>
<feature type="domain" description="NmrA-like" evidence="2">
    <location>
        <begin position="2"/>
        <end position="121"/>
    </location>
</feature>
<organism evidence="3 4">
    <name type="scientific">Taxus chinensis</name>
    <name type="common">Chinese yew</name>
    <name type="synonym">Taxus wallichiana var. chinensis</name>
    <dbReference type="NCBI Taxonomy" id="29808"/>
    <lineage>
        <taxon>Eukaryota</taxon>
        <taxon>Viridiplantae</taxon>
        <taxon>Streptophyta</taxon>
        <taxon>Embryophyta</taxon>
        <taxon>Tracheophyta</taxon>
        <taxon>Spermatophyta</taxon>
        <taxon>Pinopsida</taxon>
        <taxon>Pinidae</taxon>
        <taxon>Conifers II</taxon>
        <taxon>Cupressales</taxon>
        <taxon>Taxaceae</taxon>
        <taxon>Taxus</taxon>
    </lineage>
</organism>
<dbReference type="InterPro" id="IPR036291">
    <property type="entry name" value="NAD(P)-bd_dom_sf"/>
</dbReference>
<dbReference type="InterPro" id="IPR008030">
    <property type="entry name" value="NmrA-like"/>
</dbReference>
<dbReference type="SUPFAM" id="SSF51735">
    <property type="entry name" value="NAD(P)-binding Rossmann-fold domains"/>
    <property type="match status" value="1"/>
</dbReference>
<dbReference type="GO" id="GO:0044550">
    <property type="term" value="P:secondary metabolite biosynthetic process"/>
    <property type="evidence" value="ECO:0007669"/>
    <property type="project" value="UniProtKB-ARBA"/>
</dbReference>
<dbReference type="EMBL" id="JAHRHJ020000008">
    <property type="protein sequence ID" value="KAH9306867.1"/>
    <property type="molecule type" value="Genomic_DNA"/>
</dbReference>
<dbReference type="AlphaFoldDB" id="A0AA38FMH9"/>
<dbReference type="Proteomes" id="UP000824469">
    <property type="component" value="Unassembled WGS sequence"/>
</dbReference>
<feature type="non-terminal residue" evidence="3">
    <location>
        <position position="123"/>
    </location>
</feature>
<reference evidence="3 4" key="1">
    <citation type="journal article" date="2021" name="Nat. Plants">
        <title>The Taxus genome provides insights into paclitaxel biosynthesis.</title>
        <authorList>
            <person name="Xiong X."/>
            <person name="Gou J."/>
            <person name="Liao Q."/>
            <person name="Li Y."/>
            <person name="Zhou Q."/>
            <person name="Bi G."/>
            <person name="Li C."/>
            <person name="Du R."/>
            <person name="Wang X."/>
            <person name="Sun T."/>
            <person name="Guo L."/>
            <person name="Liang H."/>
            <person name="Lu P."/>
            <person name="Wu Y."/>
            <person name="Zhang Z."/>
            <person name="Ro D.K."/>
            <person name="Shang Y."/>
            <person name="Huang S."/>
            <person name="Yan J."/>
        </authorList>
    </citation>
    <scope>NUCLEOTIDE SEQUENCE [LARGE SCALE GENOMIC DNA]</scope>
    <source>
        <strain evidence="3">Ta-2019</strain>
    </source>
</reference>
<evidence type="ECO:0000256" key="1">
    <source>
        <dbReference type="ARBA" id="ARBA00005725"/>
    </source>
</evidence>
<feature type="non-terminal residue" evidence="3">
    <location>
        <position position="1"/>
    </location>
</feature>
<comment type="caution">
    <text evidence="3">The sequence shown here is derived from an EMBL/GenBank/DDBJ whole genome shotgun (WGS) entry which is preliminary data.</text>
</comment>
<name>A0AA38FMH9_TAXCH</name>